<keyword evidence="2" id="KW-1185">Reference proteome</keyword>
<dbReference type="PANTHER" id="PTHR41729:SF1">
    <property type="entry name" value="GLUTAMYL-TRNA SYNTHETASE"/>
    <property type="match status" value="1"/>
</dbReference>
<dbReference type="InterPro" id="IPR025255">
    <property type="entry name" value="DUF4202"/>
</dbReference>
<dbReference type="Pfam" id="PF13875">
    <property type="entry name" value="DUF4202"/>
    <property type="match status" value="1"/>
</dbReference>
<dbReference type="Proteomes" id="UP000184609">
    <property type="component" value="Unassembled WGS sequence"/>
</dbReference>
<evidence type="ECO:0000313" key="2">
    <source>
        <dbReference type="Proteomes" id="UP000184609"/>
    </source>
</evidence>
<organism evidence="1 2">
    <name type="scientific">Algoriphagus zhangzhouensis</name>
    <dbReference type="NCBI Taxonomy" id="1073327"/>
    <lineage>
        <taxon>Bacteria</taxon>
        <taxon>Pseudomonadati</taxon>
        <taxon>Bacteroidota</taxon>
        <taxon>Cytophagia</taxon>
        <taxon>Cytophagales</taxon>
        <taxon>Cyclobacteriaceae</taxon>
        <taxon>Algoriphagus</taxon>
    </lineage>
</organism>
<proteinExistence type="predicted"/>
<dbReference type="AlphaFoldDB" id="A0A1M7ZA73"/>
<dbReference type="EMBL" id="FRXN01000002">
    <property type="protein sequence ID" value="SHO61825.1"/>
    <property type="molecule type" value="Genomic_DNA"/>
</dbReference>
<accession>A0A1M7ZA73</accession>
<dbReference type="OrthoDB" id="9799165at2"/>
<reference evidence="2" key="1">
    <citation type="submission" date="2016-12" db="EMBL/GenBank/DDBJ databases">
        <authorList>
            <person name="Varghese N."/>
            <person name="Submissions S."/>
        </authorList>
    </citation>
    <scope>NUCLEOTIDE SEQUENCE [LARGE SCALE GENOMIC DNA]</scope>
    <source>
        <strain evidence="2">DSM 25035</strain>
    </source>
</reference>
<dbReference type="RefSeq" id="WP_073571252.1">
    <property type="nucleotide sequence ID" value="NZ_FRXN01000002.1"/>
</dbReference>
<dbReference type="PANTHER" id="PTHR41729">
    <property type="entry name" value="GLUTAMYL-TRNA SYNTHETASE"/>
    <property type="match status" value="1"/>
</dbReference>
<name>A0A1M7ZA73_9BACT</name>
<gene>
    <name evidence="1" type="ORF">SAMN04488108_1595</name>
</gene>
<sequence length="193" mass="22508">MNLFEEAISKIDQINAEDPNQEFADEKSFPKELLYSLRMSEKLDSFSPEAPDHLKIAARAQHIGRWRIPRSDYPMDRVGYLKWREELKKMHATLTSDILKDVGYQDDFIGKVSHLIRKRQLKTDEETQALEDVICLVFLEYYFDDFASKHEKDKIIDILQKTWAKMSEKGKDAALNLKLSPQSTQLIQEALSN</sequence>
<dbReference type="STRING" id="1073327.SAMN04488108_1595"/>
<evidence type="ECO:0008006" key="3">
    <source>
        <dbReference type="Google" id="ProtNLM"/>
    </source>
</evidence>
<evidence type="ECO:0000313" key="1">
    <source>
        <dbReference type="EMBL" id="SHO61825.1"/>
    </source>
</evidence>
<protein>
    <recommendedName>
        <fullName evidence="3">DUF4202 domain-containing protein</fullName>
    </recommendedName>
</protein>